<dbReference type="GO" id="GO:0015171">
    <property type="term" value="F:amino acid transmembrane transporter activity"/>
    <property type="evidence" value="ECO:0007669"/>
    <property type="project" value="TreeGrafter"/>
</dbReference>
<dbReference type="AlphaFoldDB" id="A0A816YIC9"/>
<sequence>MLTEQVYNAVRRLLSIVRPLLEQLIGRKPMIALQAEIDTQLEFRRTLNWFQLLAIGVGAMIGTGIFVLSGTAASSNAGPSVIISFVLTGVIAFFATLSFSELGTMMPLSGSAYTYTYAGSFSEYGIPGMLQASTSVFFAYVGFDAVATAAQEVKSPERSLPIAIIGSNIISLLLYVGLCTVMVGLVSYEQLNSDSPLTVAIQATPYGLWLQIVMTLGGIASLTTVGMTVMLSQTRIFYAMAHDGLLPPLFCKLHSTTISPWISTLISGIFCAVVTGFGPVDIFNTTSTISALIMYIFVHVSVIVMRFTHKDMPRGFEVPCGRWLIPTIGSLLCMLLMKGVPGMAVYIFLVWTGLGQIFYFSYGYWHSQRRRLRKNQERNIQMADNNDLSPTEADLLATKYINHRHPSAIALVQEMIGQSESSTLFERAILIHDYMRDSAPFAWSGRFWNETASDFAATSDLNREFEQPLTLNAYGSFADIGAFYAAADQHGVHDRLGSLFLKLLFTLLIMPGNRASENLRKKTNVSLQPYLVYFIDLQVT</sequence>
<evidence type="ECO:0000256" key="4">
    <source>
        <dbReference type="ARBA" id="ARBA00022989"/>
    </source>
</evidence>
<gene>
    <name evidence="7" type="ORF">MBJ925_LOCUS32922</name>
</gene>
<comment type="caution">
    <text evidence="7">The sequence shown here is derived from an EMBL/GenBank/DDBJ whole genome shotgun (WGS) entry which is preliminary data.</text>
</comment>
<dbReference type="Gene3D" id="1.20.1740.10">
    <property type="entry name" value="Amino acid/polyamine transporter I"/>
    <property type="match status" value="2"/>
</dbReference>
<dbReference type="PANTHER" id="PTHR43243">
    <property type="entry name" value="INNER MEMBRANE TRANSPORTER YGJI-RELATED"/>
    <property type="match status" value="1"/>
</dbReference>
<protein>
    <recommendedName>
        <fullName evidence="9">Cationic amino acid transporter</fullName>
    </recommendedName>
</protein>
<name>A0A816YIC9_9BILA</name>
<dbReference type="Proteomes" id="UP000663824">
    <property type="component" value="Unassembled WGS sequence"/>
</dbReference>
<evidence type="ECO:0000256" key="2">
    <source>
        <dbReference type="ARBA" id="ARBA00022448"/>
    </source>
</evidence>
<feature type="transmembrane region" description="Helical" evidence="6">
    <location>
        <begin position="49"/>
        <end position="68"/>
    </location>
</feature>
<evidence type="ECO:0000256" key="1">
    <source>
        <dbReference type="ARBA" id="ARBA00004141"/>
    </source>
</evidence>
<keyword evidence="2" id="KW-0813">Transport</keyword>
<reference evidence="7" key="1">
    <citation type="submission" date="2021-02" db="EMBL/GenBank/DDBJ databases">
        <authorList>
            <person name="Nowell W R."/>
        </authorList>
    </citation>
    <scope>NUCLEOTIDE SEQUENCE</scope>
</reference>
<feature type="transmembrane region" description="Helical" evidence="6">
    <location>
        <begin position="80"/>
        <end position="99"/>
    </location>
</feature>
<feature type="transmembrane region" description="Helical" evidence="6">
    <location>
        <begin position="162"/>
        <end position="188"/>
    </location>
</feature>
<dbReference type="PANTHER" id="PTHR43243:SF4">
    <property type="entry name" value="CATIONIC AMINO ACID TRANSPORTER 4"/>
    <property type="match status" value="1"/>
</dbReference>
<feature type="transmembrane region" description="Helical" evidence="6">
    <location>
        <begin position="208"/>
        <end position="231"/>
    </location>
</feature>
<dbReference type="EMBL" id="CAJNRE010017987">
    <property type="protein sequence ID" value="CAF2159756.1"/>
    <property type="molecule type" value="Genomic_DNA"/>
</dbReference>
<feature type="transmembrane region" description="Helical" evidence="6">
    <location>
        <begin position="343"/>
        <end position="365"/>
    </location>
</feature>
<proteinExistence type="predicted"/>
<keyword evidence="3 6" id="KW-0812">Transmembrane</keyword>
<evidence type="ECO:0000313" key="7">
    <source>
        <dbReference type="EMBL" id="CAF2159756.1"/>
    </source>
</evidence>
<evidence type="ECO:0000256" key="6">
    <source>
        <dbReference type="SAM" id="Phobius"/>
    </source>
</evidence>
<dbReference type="Pfam" id="PF13520">
    <property type="entry name" value="AA_permease_2"/>
    <property type="match status" value="2"/>
</dbReference>
<feature type="transmembrane region" description="Helical" evidence="6">
    <location>
        <begin position="258"/>
        <end position="277"/>
    </location>
</feature>
<dbReference type="InterPro" id="IPR002293">
    <property type="entry name" value="AA/rel_permease1"/>
</dbReference>
<dbReference type="GO" id="GO:0016020">
    <property type="term" value="C:membrane"/>
    <property type="evidence" value="ECO:0007669"/>
    <property type="project" value="UniProtKB-SubCell"/>
</dbReference>
<accession>A0A816YIC9</accession>
<evidence type="ECO:0008006" key="9">
    <source>
        <dbReference type="Google" id="ProtNLM"/>
    </source>
</evidence>
<feature type="transmembrane region" description="Helical" evidence="6">
    <location>
        <begin position="129"/>
        <end position="150"/>
    </location>
</feature>
<comment type="subcellular location">
    <subcellularLocation>
        <location evidence="1">Membrane</location>
        <topology evidence="1">Multi-pass membrane protein</topology>
    </subcellularLocation>
</comment>
<evidence type="ECO:0000313" key="8">
    <source>
        <dbReference type="Proteomes" id="UP000663824"/>
    </source>
</evidence>
<evidence type="ECO:0000256" key="3">
    <source>
        <dbReference type="ARBA" id="ARBA00022692"/>
    </source>
</evidence>
<feature type="transmembrane region" description="Helical" evidence="6">
    <location>
        <begin position="289"/>
        <end position="308"/>
    </location>
</feature>
<keyword evidence="4 6" id="KW-1133">Transmembrane helix</keyword>
<organism evidence="7 8">
    <name type="scientific">Rotaria magnacalcarata</name>
    <dbReference type="NCBI Taxonomy" id="392030"/>
    <lineage>
        <taxon>Eukaryota</taxon>
        <taxon>Metazoa</taxon>
        <taxon>Spiralia</taxon>
        <taxon>Gnathifera</taxon>
        <taxon>Rotifera</taxon>
        <taxon>Eurotatoria</taxon>
        <taxon>Bdelloidea</taxon>
        <taxon>Philodinida</taxon>
        <taxon>Philodinidae</taxon>
        <taxon>Rotaria</taxon>
    </lineage>
</organism>
<evidence type="ECO:0000256" key="5">
    <source>
        <dbReference type="ARBA" id="ARBA00023136"/>
    </source>
</evidence>
<keyword evidence="5 6" id="KW-0472">Membrane</keyword>